<feature type="compositionally biased region" description="Low complexity" evidence="1">
    <location>
        <begin position="171"/>
        <end position="187"/>
    </location>
</feature>
<dbReference type="Proteomes" id="UP000272942">
    <property type="component" value="Unassembled WGS sequence"/>
</dbReference>
<organism evidence="2 3">
    <name type="scientific">Echinostoma caproni</name>
    <dbReference type="NCBI Taxonomy" id="27848"/>
    <lineage>
        <taxon>Eukaryota</taxon>
        <taxon>Metazoa</taxon>
        <taxon>Spiralia</taxon>
        <taxon>Lophotrochozoa</taxon>
        <taxon>Platyhelminthes</taxon>
        <taxon>Trematoda</taxon>
        <taxon>Digenea</taxon>
        <taxon>Plagiorchiida</taxon>
        <taxon>Echinostomata</taxon>
        <taxon>Echinostomatoidea</taxon>
        <taxon>Echinostomatidae</taxon>
        <taxon>Echinostoma</taxon>
    </lineage>
</organism>
<keyword evidence="3" id="KW-1185">Reference proteome</keyword>
<sequence length="304" mass="32331">MDSGIVAEYATHASALFTMLRGYVEMCPHASLHLINLKTTKRLLNYLMEPQVRDGSYASTCTPAGAFLACAPTWNDHLRVWTPAQQREMGNLYYLLALLVLQTSLDEYCTIRPTGSSPAHPVLLSVPNTTSIASSKQGSWGRLMLRPHKETVTWLGIVPSGNFAATNASFTGKTSSPSGTKSLGPTPQSHPFRQVSSELRSDSGPTDDTYLVGLFNLCEVLLRAYLENAATPNLASLSGIIDVGRNLSSVSVAAAASTATNTSSGSAGNRVAVASTNTAGGQKESVLGIGSRSFQIGLDGLRYW</sequence>
<feature type="compositionally biased region" description="Polar residues" evidence="1">
    <location>
        <begin position="189"/>
        <end position="204"/>
    </location>
</feature>
<proteinExistence type="predicted"/>
<dbReference type="AlphaFoldDB" id="A0A3P8HMR5"/>
<dbReference type="EMBL" id="UZAN01058426">
    <property type="protein sequence ID" value="VDP92020.1"/>
    <property type="molecule type" value="Genomic_DNA"/>
</dbReference>
<gene>
    <name evidence="2" type="ORF">ECPE_LOCUS14748</name>
</gene>
<name>A0A3P8HMR5_9TREM</name>
<reference evidence="2 3" key="1">
    <citation type="submission" date="2018-11" db="EMBL/GenBank/DDBJ databases">
        <authorList>
            <consortium name="Pathogen Informatics"/>
        </authorList>
    </citation>
    <scope>NUCLEOTIDE SEQUENCE [LARGE SCALE GENOMIC DNA]</scope>
    <source>
        <strain evidence="2 3">Egypt</strain>
    </source>
</reference>
<evidence type="ECO:0000313" key="2">
    <source>
        <dbReference type="EMBL" id="VDP92020.1"/>
    </source>
</evidence>
<dbReference type="OrthoDB" id="6280231at2759"/>
<feature type="region of interest" description="Disordered" evidence="1">
    <location>
        <begin position="168"/>
        <end position="204"/>
    </location>
</feature>
<accession>A0A3P8HMR5</accession>
<evidence type="ECO:0000256" key="1">
    <source>
        <dbReference type="SAM" id="MobiDB-lite"/>
    </source>
</evidence>
<protein>
    <submittedName>
        <fullName evidence="2">Uncharacterized protein</fullName>
    </submittedName>
</protein>
<evidence type="ECO:0000313" key="3">
    <source>
        <dbReference type="Proteomes" id="UP000272942"/>
    </source>
</evidence>